<dbReference type="SUPFAM" id="SSF46767">
    <property type="entry name" value="Methylated DNA-protein cysteine methyltransferase, C-terminal domain"/>
    <property type="match status" value="1"/>
</dbReference>
<dbReference type="Pfam" id="PF01035">
    <property type="entry name" value="DNA_binding_1"/>
    <property type="match status" value="1"/>
</dbReference>
<keyword evidence="4" id="KW-1185">Reference proteome</keyword>
<dbReference type="PANTHER" id="PTHR42942:SF1">
    <property type="entry name" value="ALKYLTRANSFERASE-LIKE PROTEIN 1"/>
    <property type="match status" value="1"/>
</dbReference>
<dbReference type="CDD" id="cd06445">
    <property type="entry name" value="ATase"/>
    <property type="match status" value="1"/>
</dbReference>
<organism evidence="3 4">
    <name type="scientific">Sinomonas halotolerans</name>
    <dbReference type="NCBI Taxonomy" id="1644133"/>
    <lineage>
        <taxon>Bacteria</taxon>
        <taxon>Bacillati</taxon>
        <taxon>Actinomycetota</taxon>
        <taxon>Actinomycetes</taxon>
        <taxon>Micrococcales</taxon>
        <taxon>Micrococcaceae</taxon>
        <taxon>Sinomonas</taxon>
    </lineage>
</organism>
<dbReference type="InterPro" id="IPR014048">
    <property type="entry name" value="MethylDNA_cys_MeTrfase_DNA-bd"/>
</dbReference>
<protein>
    <submittedName>
        <fullName evidence="3">MGMT family protein</fullName>
    </submittedName>
</protein>
<proteinExistence type="predicted"/>
<dbReference type="Gene3D" id="1.10.10.10">
    <property type="entry name" value="Winged helix-like DNA-binding domain superfamily/Winged helix DNA-binding domain"/>
    <property type="match status" value="1"/>
</dbReference>
<accession>A0ABU9WWB8</accession>
<name>A0ABU9WWB8_9MICC</name>
<reference evidence="3 4" key="1">
    <citation type="submission" date="2024-05" db="EMBL/GenBank/DDBJ databases">
        <title>Sinomonas sp. nov., isolated from a waste landfill.</title>
        <authorList>
            <person name="Zhao Y."/>
        </authorList>
    </citation>
    <scope>NUCLEOTIDE SEQUENCE [LARGE SCALE GENOMIC DNA]</scope>
    <source>
        <strain evidence="3 4">CCTCC AB2014300</strain>
    </source>
</reference>
<gene>
    <name evidence="3" type="ORF">ABCQ75_02805</name>
</gene>
<evidence type="ECO:0000313" key="4">
    <source>
        <dbReference type="Proteomes" id="UP001422074"/>
    </source>
</evidence>
<dbReference type="RefSeq" id="WP_345882998.1">
    <property type="nucleotide sequence ID" value="NZ_JBDFRB010000002.1"/>
</dbReference>
<dbReference type="InterPro" id="IPR052520">
    <property type="entry name" value="ATL_DNA_repair"/>
</dbReference>
<feature type="domain" description="Methylated-DNA-[protein]-cysteine S-methyltransferase DNA binding" evidence="2">
    <location>
        <begin position="4"/>
        <end position="64"/>
    </location>
</feature>
<dbReference type="PANTHER" id="PTHR42942">
    <property type="entry name" value="6-O-METHYLGUANINE DNA METHYLTRANSFERASE"/>
    <property type="match status" value="1"/>
</dbReference>
<evidence type="ECO:0000313" key="3">
    <source>
        <dbReference type="EMBL" id="MEN2743469.1"/>
    </source>
</evidence>
<dbReference type="InterPro" id="IPR036217">
    <property type="entry name" value="MethylDNA_cys_MeTrfase_DNAb"/>
</dbReference>
<dbReference type="Proteomes" id="UP001422074">
    <property type="component" value="Unassembled WGS sequence"/>
</dbReference>
<evidence type="ECO:0000256" key="1">
    <source>
        <dbReference type="ARBA" id="ARBA00022763"/>
    </source>
</evidence>
<keyword evidence="1" id="KW-0227">DNA damage</keyword>
<sequence>MREEFVEAVLAVVGLVPPGSVLAYGDVAELLGSGGPRQVGAVMSRDGGEVPWWRVVRASGEPPQGHERRALACYEAESTPLRGDPRNGPWRVDIARARWAPTQAELAAVEAVAELLASREVSDPRGGMEP</sequence>
<dbReference type="EMBL" id="JBDFRB010000002">
    <property type="protein sequence ID" value="MEN2743469.1"/>
    <property type="molecule type" value="Genomic_DNA"/>
</dbReference>
<comment type="caution">
    <text evidence="3">The sequence shown here is derived from an EMBL/GenBank/DDBJ whole genome shotgun (WGS) entry which is preliminary data.</text>
</comment>
<dbReference type="InterPro" id="IPR036388">
    <property type="entry name" value="WH-like_DNA-bd_sf"/>
</dbReference>
<evidence type="ECO:0000259" key="2">
    <source>
        <dbReference type="Pfam" id="PF01035"/>
    </source>
</evidence>